<dbReference type="Proteomes" id="UP000000486">
    <property type="component" value="Chromosome"/>
</dbReference>
<feature type="transmembrane region" description="Helical" evidence="1">
    <location>
        <begin position="56"/>
        <end position="76"/>
    </location>
</feature>
<proteinExistence type="predicted"/>
<organism evidence="2 3">
    <name type="scientific">Listeria monocytogenes serotype 4a (strain M7)</name>
    <dbReference type="NCBI Taxonomy" id="1030009"/>
    <lineage>
        <taxon>Bacteria</taxon>
        <taxon>Bacillati</taxon>
        <taxon>Bacillota</taxon>
        <taxon>Bacilli</taxon>
        <taxon>Bacillales</taxon>
        <taxon>Listeriaceae</taxon>
        <taxon>Listeria</taxon>
    </lineage>
</organism>
<dbReference type="RefSeq" id="WP_003768869.1">
    <property type="nucleotide sequence ID" value="NC_017537.1"/>
</dbReference>
<feature type="transmembrane region" description="Helical" evidence="1">
    <location>
        <begin position="12"/>
        <end position="32"/>
    </location>
</feature>
<evidence type="ECO:0000313" key="3">
    <source>
        <dbReference type="Proteomes" id="UP000000486"/>
    </source>
</evidence>
<evidence type="ECO:0000256" key="1">
    <source>
        <dbReference type="SAM" id="Phobius"/>
    </source>
</evidence>
<feature type="transmembrane region" description="Helical" evidence="1">
    <location>
        <begin position="113"/>
        <end position="133"/>
    </location>
</feature>
<reference evidence="2 3" key="1">
    <citation type="journal article" date="2011" name="J. Bacteriol.">
        <title>Genome sequence of the nonpathogenic Listeria monocytogenes serovar 4a strain M7.</title>
        <authorList>
            <person name="Chen J."/>
            <person name="Xia Y."/>
            <person name="Cheng C."/>
            <person name="Fang C."/>
            <person name="Shan Y."/>
            <person name="Jin G."/>
            <person name="Fang W."/>
        </authorList>
    </citation>
    <scope>NUCLEOTIDE SEQUENCE [LARGE SCALE GENOMIC DNA]</scope>
    <source>
        <strain evidence="2 3">M7</strain>
    </source>
</reference>
<keyword evidence="1" id="KW-0812">Transmembrane</keyword>
<keyword evidence="1" id="KW-0472">Membrane</keyword>
<evidence type="ECO:0000313" key="2">
    <source>
        <dbReference type="EMBL" id="AEH91116.1"/>
    </source>
</evidence>
<accession>A0A0E0URZ3</accession>
<name>A0A0E0URZ3_LISMM</name>
<feature type="transmembrane region" description="Helical" evidence="1">
    <location>
        <begin position="88"/>
        <end position="107"/>
    </location>
</feature>
<dbReference type="AlphaFoldDB" id="A0A0E0URZ3"/>
<dbReference type="KEGG" id="lmq:LMM7_0110"/>
<protein>
    <submittedName>
        <fullName evidence="2">Uncharacterized protein</fullName>
    </submittedName>
</protein>
<sequence length="136" mass="15083">MPFKQTVEFKGIAVIESGVTVFGAYEVVALLYNPSLFDNQVSESYELLAHFIPENVWAFIFLAMTLLVGVGTLLQAHYRIRLGLVMRMLGLILAALITVFFAVVFLFDFPNILPGVLVGFATIVALGLVQNFIKRL</sequence>
<dbReference type="HOGENOM" id="CLU_1872909_0_0_9"/>
<dbReference type="PATRIC" id="fig|1030009.3.peg.106"/>
<gene>
    <name evidence="2" type="ordered locus">LMM7_0110</name>
</gene>
<keyword evidence="1" id="KW-1133">Transmembrane helix</keyword>
<dbReference type="EMBL" id="CP002816">
    <property type="protein sequence ID" value="AEH91116.1"/>
    <property type="molecule type" value="Genomic_DNA"/>
</dbReference>